<protein>
    <submittedName>
        <fullName evidence="1">Uncharacterized protein</fullName>
    </submittedName>
</protein>
<evidence type="ECO:0000313" key="2">
    <source>
        <dbReference type="Proteomes" id="UP000229612"/>
    </source>
</evidence>
<proteinExistence type="predicted"/>
<evidence type="ECO:0000313" key="1">
    <source>
        <dbReference type="EMBL" id="PIR86052.1"/>
    </source>
</evidence>
<gene>
    <name evidence="1" type="ORF">COU14_00980</name>
</gene>
<name>A0A2H0UI25_9BACT</name>
<dbReference type="EMBL" id="PFBG01000012">
    <property type="protein sequence ID" value="PIR86052.1"/>
    <property type="molecule type" value="Genomic_DNA"/>
</dbReference>
<reference evidence="2" key="1">
    <citation type="submission" date="2017-09" db="EMBL/GenBank/DDBJ databases">
        <title>Depth-based differentiation of microbial function through sediment-hosted aquifers and enrichment of novel symbionts in the deep terrestrial subsurface.</title>
        <authorList>
            <person name="Probst A.J."/>
            <person name="Ladd B."/>
            <person name="Jarett J.K."/>
            <person name="Geller-Mcgrath D.E."/>
            <person name="Sieber C.M.K."/>
            <person name="Emerson J.B."/>
            <person name="Anantharaman K."/>
            <person name="Thomas B.C."/>
            <person name="Malmstrom R."/>
            <person name="Stieglmeier M."/>
            <person name="Klingl A."/>
            <person name="Woyke T."/>
            <person name="Ryan C.M."/>
            <person name="Banfield J.F."/>
        </authorList>
    </citation>
    <scope>NUCLEOTIDE SEQUENCE [LARGE SCALE GENOMIC DNA]</scope>
</reference>
<dbReference type="AlphaFoldDB" id="A0A2H0UI25"/>
<accession>A0A2H0UI25</accession>
<comment type="caution">
    <text evidence="1">The sequence shown here is derived from an EMBL/GenBank/DDBJ whole genome shotgun (WGS) entry which is preliminary data.</text>
</comment>
<dbReference type="Proteomes" id="UP000229612">
    <property type="component" value="Unassembled WGS sequence"/>
</dbReference>
<sequence length="183" mass="21103">MKNNTKGLPWHTVESAILLEKKWLEKLFDFNEDHYKESVSVSSSSLSSEEMMRQLCISIIKGEIKAREMKSPVMNGLWTEDENWEFAPEATKEHHGGNWHRSMMAIVKKHFLSQGFDVINEPYLNHGRADLGVYKDGYKNLYVEIGSTSLAKTWLNLSSMQDSIFLFVPSVYYALEFEIKKSG</sequence>
<organism evidence="1 2">
    <name type="scientific">Candidatus Kaiserbacteria bacterium CG10_big_fil_rev_8_21_14_0_10_44_10</name>
    <dbReference type="NCBI Taxonomy" id="1974606"/>
    <lineage>
        <taxon>Bacteria</taxon>
        <taxon>Candidatus Kaiseribacteriota</taxon>
    </lineage>
</organism>